<evidence type="ECO:0000256" key="2">
    <source>
        <dbReference type="HAMAP-Rule" id="MF_01074"/>
    </source>
</evidence>
<dbReference type="PANTHER" id="PTHR36566:SF1">
    <property type="entry name" value="PYRIDINIUM-3,5-BISTHIOCARBOXYLIC ACID MONONUCLEOTIDE NICKEL INSERTION PROTEIN"/>
    <property type="match status" value="1"/>
</dbReference>
<dbReference type="EMBL" id="QMQA01000154">
    <property type="protein sequence ID" value="RLE12572.1"/>
    <property type="molecule type" value="Genomic_DNA"/>
</dbReference>
<accession>A0A662DEK8</accession>
<comment type="similarity">
    <text evidence="2">Belongs to the LarC family.</text>
</comment>
<keyword evidence="1 2" id="KW-0533">Nickel</keyword>
<evidence type="ECO:0000313" key="3">
    <source>
        <dbReference type="EMBL" id="RLE12572.1"/>
    </source>
</evidence>
<comment type="caution">
    <text evidence="3">The sequence shown here is derived from an EMBL/GenBank/DDBJ whole genome shotgun (WGS) entry which is preliminary data.</text>
</comment>
<reference evidence="3 4" key="1">
    <citation type="submission" date="2018-06" db="EMBL/GenBank/DDBJ databases">
        <title>Extensive metabolic versatility and redundancy in microbially diverse, dynamic hydrothermal sediments.</title>
        <authorList>
            <person name="Dombrowski N."/>
            <person name="Teske A."/>
            <person name="Baker B.J."/>
        </authorList>
    </citation>
    <scope>NUCLEOTIDE SEQUENCE [LARGE SCALE GENOMIC DNA]</scope>
    <source>
        <strain evidence="3">B3_G15</strain>
    </source>
</reference>
<proteinExistence type="inferred from homology"/>
<dbReference type="Proteomes" id="UP000280417">
    <property type="component" value="Unassembled WGS sequence"/>
</dbReference>
<name>A0A662DEK8_UNCAE</name>
<dbReference type="Gene3D" id="3.10.20.300">
    <property type="entry name" value="mk0293 like domain"/>
    <property type="match status" value="1"/>
</dbReference>
<gene>
    <name evidence="3" type="ORF">DRJ04_05925</name>
</gene>
<dbReference type="GO" id="GO:0016151">
    <property type="term" value="F:nickel cation binding"/>
    <property type="evidence" value="ECO:0007669"/>
    <property type="project" value="UniProtKB-UniRule"/>
</dbReference>
<organism evidence="3 4">
    <name type="scientific">Aerophobetes bacterium</name>
    <dbReference type="NCBI Taxonomy" id="2030807"/>
    <lineage>
        <taxon>Bacteria</taxon>
        <taxon>Candidatus Aerophobota</taxon>
    </lineage>
</organism>
<dbReference type="Gene3D" id="3.30.70.1380">
    <property type="entry name" value="Transcriptional regulatory protein pf0864 domain like"/>
    <property type="match status" value="1"/>
</dbReference>
<dbReference type="InterPro" id="IPR002822">
    <property type="entry name" value="Ni_insertion"/>
</dbReference>
<sequence>MKIAYFDCFSGVSGDMILGSLVDAGLPLDVLCELVDDLNLKGCRIASKKVKRCGITATKVDVILTSDTHRPPAEMLTLIDSLSLPHDLKKKSKEIFLTLAKAEARVHQEDFESLHLHELGSADTLVDIVGSVVGLDRMGVEKVYASRVNVGRGVVKTSHGDLPVPAPATLELLKGVPIYSTEVEAELTTPTGAALLKSLSAGFGALPDMIVEKVGYGAGEKELSSPNLLRLLIGEAKTFPQEDWVTVLETNIDDMNPQFYEYIISSLFRKGALDVFLTPTQMKKNRPGLLLTVICSEDKEDELIKTIFLETTTLGIRISRKRRRKLKRKIKTFKTSVGEVKVKLGIWDERVVSISPEYDDCKKIAKEKNLPLKKVYELVKKEVSDLFSSSHLNF</sequence>
<dbReference type="Pfam" id="PF01969">
    <property type="entry name" value="Ni_insertion"/>
    <property type="match status" value="1"/>
</dbReference>
<dbReference type="HAMAP" id="MF_01074">
    <property type="entry name" value="LarC"/>
    <property type="match status" value="1"/>
</dbReference>
<keyword evidence="2" id="KW-0456">Lyase</keyword>
<dbReference type="PANTHER" id="PTHR36566">
    <property type="entry name" value="NICKEL INSERTION PROTEIN-RELATED"/>
    <property type="match status" value="1"/>
</dbReference>
<dbReference type="AlphaFoldDB" id="A0A662DEK8"/>
<dbReference type="GO" id="GO:0016829">
    <property type="term" value="F:lyase activity"/>
    <property type="evidence" value="ECO:0007669"/>
    <property type="project" value="UniProtKB-UniRule"/>
</dbReference>
<dbReference type="NCBIfam" id="TIGR00299">
    <property type="entry name" value="nickel pincer cofactor biosynthesis protein LarC"/>
    <property type="match status" value="1"/>
</dbReference>
<evidence type="ECO:0000313" key="4">
    <source>
        <dbReference type="Proteomes" id="UP000280417"/>
    </source>
</evidence>
<protein>
    <recommendedName>
        <fullName evidence="2">Putative nickel insertion protein</fullName>
    </recommendedName>
</protein>
<evidence type="ECO:0000256" key="1">
    <source>
        <dbReference type="ARBA" id="ARBA00022596"/>
    </source>
</evidence>